<dbReference type="KEGG" id="ote:Oter_0488"/>
<protein>
    <submittedName>
        <fullName evidence="3">TPR repeat-containing protein</fullName>
    </submittedName>
</protein>
<dbReference type="InterPro" id="IPR051012">
    <property type="entry name" value="CellSynth/LPSAsmb/PSIAsmb"/>
</dbReference>
<dbReference type="SUPFAM" id="SSF48452">
    <property type="entry name" value="TPR-like"/>
    <property type="match status" value="2"/>
</dbReference>
<gene>
    <name evidence="3" type="ordered locus">Oter_0488</name>
</gene>
<dbReference type="Pfam" id="PF13432">
    <property type="entry name" value="TPR_16"/>
    <property type="match status" value="2"/>
</dbReference>
<dbReference type="eggNOG" id="COG0457">
    <property type="taxonomic scope" value="Bacteria"/>
</dbReference>
<dbReference type="Proteomes" id="UP000007013">
    <property type="component" value="Chromosome"/>
</dbReference>
<organism evidence="3 4">
    <name type="scientific">Opitutus terrae (strain DSM 11246 / JCM 15787 / PB90-1)</name>
    <dbReference type="NCBI Taxonomy" id="452637"/>
    <lineage>
        <taxon>Bacteria</taxon>
        <taxon>Pseudomonadati</taxon>
        <taxon>Verrucomicrobiota</taxon>
        <taxon>Opitutia</taxon>
        <taxon>Opitutales</taxon>
        <taxon>Opitutaceae</taxon>
        <taxon>Opitutus</taxon>
    </lineage>
</organism>
<dbReference type="PANTHER" id="PTHR45586:SF1">
    <property type="entry name" value="LIPOPOLYSACCHARIDE ASSEMBLY PROTEIN B"/>
    <property type="match status" value="1"/>
</dbReference>
<dbReference type="SMART" id="SM00028">
    <property type="entry name" value="TPR"/>
    <property type="match status" value="6"/>
</dbReference>
<evidence type="ECO:0000256" key="2">
    <source>
        <dbReference type="ARBA" id="ARBA00022803"/>
    </source>
</evidence>
<evidence type="ECO:0000313" key="4">
    <source>
        <dbReference type="Proteomes" id="UP000007013"/>
    </source>
</evidence>
<keyword evidence="2" id="KW-0802">TPR repeat</keyword>
<dbReference type="Pfam" id="PF14559">
    <property type="entry name" value="TPR_19"/>
    <property type="match status" value="1"/>
</dbReference>
<dbReference type="Gene3D" id="1.25.40.10">
    <property type="entry name" value="Tetratricopeptide repeat domain"/>
    <property type="match status" value="2"/>
</dbReference>
<reference evidence="3 4" key="1">
    <citation type="journal article" date="2011" name="J. Bacteriol.">
        <title>Genome sequence of the verrucomicrobium Opitutus terrae PB90-1, an abundant inhabitant of rice paddy soil ecosystems.</title>
        <authorList>
            <person name="van Passel M.W."/>
            <person name="Kant R."/>
            <person name="Palva A."/>
            <person name="Copeland A."/>
            <person name="Lucas S."/>
            <person name="Lapidus A."/>
            <person name="Glavina del Rio T."/>
            <person name="Pitluck S."/>
            <person name="Goltsman E."/>
            <person name="Clum A."/>
            <person name="Sun H."/>
            <person name="Schmutz J."/>
            <person name="Larimer F.W."/>
            <person name="Land M.L."/>
            <person name="Hauser L."/>
            <person name="Kyrpides N."/>
            <person name="Mikhailova N."/>
            <person name="Richardson P.P."/>
            <person name="Janssen P.H."/>
            <person name="de Vos W.M."/>
            <person name="Smidt H."/>
        </authorList>
    </citation>
    <scope>NUCLEOTIDE SEQUENCE [LARGE SCALE GENOMIC DNA]</scope>
    <source>
        <strain evidence="4">DSM 11246 / JCM 15787 / PB90-1</strain>
    </source>
</reference>
<evidence type="ECO:0000313" key="3">
    <source>
        <dbReference type="EMBL" id="ACB73778.1"/>
    </source>
</evidence>
<dbReference type="AlphaFoldDB" id="B1ZRT5"/>
<evidence type="ECO:0000256" key="1">
    <source>
        <dbReference type="ARBA" id="ARBA00022737"/>
    </source>
</evidence>
<proteinExistence type="predicted"/>
<accession>B1ZRT5</accession>
<dbReference type="HOGENOM" id="CLU_040534_0_0_0"/>
<dbReference type="STRING" id="452637.Oter_0488"/>
<keyword evidence="4" id="KW-1185">Reference proteome</keyword>
<keyword evidence="1" id="KW-0677">Repeat</keyword>
<sequence>MKTKLWIVFAVLLLAGLGVGGWWWVRAGAEQAVVATALPALPDLTNVLDPLRERIASADARATSRFSARTGLAELSRLYHANGFLEEAMRCYDGLEQLEPNEPRWPHLHATIVAGYGEVDRALTLWRRVEALAPDYIPARLRIADCELKADRPTKAAAEYAEVRKIRPDDRYALLGLARIDYDASRWEQAREKLEALVAQTNFELGYDLIVSVYEKLGQHERAESIRGAAKAFGTYRDPPDPWVDELMAECYDPYRLSLTAGVLARSGGQDKALQLLERAVELAPADISSRFQLGNLHVEMGNFSAGREALETCTRLAPEFSDGWARLSALQAQLGEMSAAERTLATGLQNCPQSPALHLMRARNLRQAGRTDEAINEYMISIRLRPNEPEPYMELGNTLIAAGREEEGVEQIRAALVAEPADPMALSVLAFRAIQLRDEAEAQQWMTRVENQPRVKPEQRQHLRDLYRQQFGHDFPSRGQAANR</sequence>
<dbReference type="InterPro" id="IPR011990">
    <property type="entry name" value="TPR-like_helical_dom_sf"/>
</dbReference>
<dbReference type="OrthoDB" id="184251at2"/>
<dbReference type="PANTHER" id="PTHR45586">
    <property type="entry name" value="TPR REPEAT-CONTAINING PROTEIN PA4667"/>
    <property type="match status" value="1"/>
</dbReference>
<dbReference type="InterPro" id="IPR019734">
    <property type="entry name" value="TPR_rpt"/>
</dbReference>
<dbReference type="RefSeq" id="WP_012373316.1">
    <property type="nucleotide sequence ID" value="NC_010571.1"/>
</dbReference>
<dbReference type="EMBL" id="CP001032">
    <property type="protein sequence ID" value="ACB73778.1"/>
    <property type="molecule type" value="Genomic_DNA"/>
</dbReference>
<name>B1ZRT5_OPITP</name>